<accession>A0ABR0K767</accession>
<keyword evidence="13 16" id="KW-0503">Monooxygenase</keyword>
<dbReference type="InterPro" id="IPR003097">
    <property type="entry name" value="CysJ-like_FAD-binding"/>
</dbReference>
<dbReference type="Pfam" id="PF00667">
    <property type="entry name" value="FAD_binding_1"/>
    <property type="match status" value="1"/>
</dbReference>
<comment type="catalytic activity">
    <reaction evidence="14 16">
        <text>an organic molecule + reduced [NADPH--hemoprotein reductase] + O2 = an alcohol + oxidized [NADPH--hemoprotein reductase] + H2O + H(+)</text>
        <dbReference type="Rhea" id="RHEA:17149"/>
        <dbReference type="Rhea" id="RHEA-COMP:11964"/>
        <dbReference type="Rhea" id="RHEA-COMP:11965"/>
        <dbReference type="ChEBI" id="CHEBI:15377"/>
        <dbReference type="ChEBI" id="CHEBI:15378"/>
        <dbReference type="ChEBI" id="CHEBI:15379"/>
        <dbReference type="ChEBI" id="CHEBI:30879"/>
        <dbReference type="ChEBI" id="CHEBI:57618"/>
        <dbReference type="ChEBI" id="CHEBI:58210"/>
        <dbReference type="ChEBI" id="CHEBI:142491"/>
        <dbReference type="EC" id="1.14.14.1"/>
    </reaction>
</comment>
<keyword evidence="5 16" id="KW-0285">Flavoprotein</keyword>
<keyword evidence="8 16" id="KW-0274">FAD</keyword>
<evidence type="ECO:0000256" key="1">
    <source>
        <dbReference type="ARBA" id="ARBA00001971"/>
    </source>
</evidence>
<dbReference type="PANTHER" id="PTHR19384">
    <property type="entry name" value="NITRIC OXIDE SYNTHASE-RELATED"/>
    <property type="match status" value="1"/>
</dbReference>
<dbReference type="Gene3D" id="2.40.30.10">
    <property type="entry name" value="Translation factors"/>
    <property type="match status" value="1"/>
</dbReference>
<dbReference type="Pfam" id="PF00067">
    <property type="entry name" value="p450"/>
    <property type="match status" value="1"/>
</dbReference>
<dbReference type="SUPFAM" id="SSF63380">
    <property type="entry name" value="Riboflavin synthase domain-like"/>
    <property type="match status" value="1"/>
</dbReference>
<evidence type="ECO:0000256" key="11">
    <source>
        <dbReference type="ARBA" id="ARBA00023002"/>
    </source>
</evidence>
<dbReference type="EMBL" id="JAVRRG010000074">
    <property type="protein sequence ID" value="KAK5089586.1"/>
    <property type="molecule type" value="Genomic_DNA"/>
</dbReference>
<evidence type="ECO:0000256" key="6">
    <source>
        <dbReference type="ARBA" id="ARBA00022643"/>
    </source>
</evidence>
<evidence type="ECO:0000256" key="16">
    <source>
        <dbReference type="PIRNR" id="PIRNR000209"/>
    </source>
</evidence>
<evidence type="ECO:0000256" key="4">
    <source>
        <dbReference type="ARBA" id="ARBA00022617"/>
    </source>
</evidence>
<dbReference type="InterPro" id="IPR008254">
    <property type="entry name" value="Flavodoxin/NO_synth"/>
</dbReference>
<dbReference type="PIRSF" id="PIRSF000209">
    <property type="entry name" value="Bifunctional_P450_P450R"/>
    <property type="match status" value="1"/>
</dbReference>
<dbReference type="Gene3D" id="1.20.990.10">
    <property type="entry name" value="NADPH-cytochrome p450 Reductase, Chain A, domain 3"/>
    <property type="match status" value="1"/>
</dbReference>
<dbReference type="Proteomes" id="UP001345013">
    <property type="component" value="Unassembled WGS sequence"/>
</dbReference>
<comment type="cofactor">
    <cofactor evidence="16">
        <name>FAD</name>
        <dbReference type="ChEBI" id="CHEBI:57692"/>
    </cofactor>
    <cofactor evidence="16">
        <name>FMN</name>
        <dbReference type="ChEBI" id="CHEBI:58210"/>
    </cofactor>
</comment>
<comment type="similarity">
    <text evidence="2 16">In the N-terminal section; belongs to the cytochrome P450 family.</text>
</comment>
<dbReference type="CDD" id="cd06206">
    <property type="entry name" value="bifunctional_CYPOR"/>
    <property type="match status" value="1"/>
</dbReference>
<keyword evidence="12 16" id="KW-0408">Iron</keyword>
<dbReference type="InterPro" id="IPR029039">
    <property type="entry name" value="Flavoprotein-like_sf"/>
</dbReference>
<evidence type="ECO:0000256" key="14">
    <source>
        <dbReference type="ARBA" id="ARBA00047827"/>
    </source>
</evidence>
<proteinExistence type="inferred from homology"/>
<dbReference type="InterPro" id="IPR023206">
    <property type="entry name" value="Bifunctional_P450_P450_red"/>
</dbReference>
<dbReference type="PROSITE" id="PS51384">
    <property type="entry name" value="FAD_FR"/>
    <property type="match status" value="1"/>
</dbReference>
<dbReference type="SUPFAM" id="SSF52218">
    <property type="entry name" value="Flavoproteins"/>
    <property type="match status" value="1"/>
</dbReference>
<evidence type="ECO:0000256" key="8">
    <source>
        <dbReference type="ARBA" id="ARBA00022827"/>
    </source>
</evidence>
<keyword evidence="10 16" id="KW-0249">Electron transport</keyword>
<feature type="domain" description="FAD-binding FR-type" evidence="18">
    <location>
        <begin position="666"/>
        <end position="883"/>
    </location>
</feature>
<keyword evidence="6 16" id="KW-0288">FMN</keyword>
<evidence type="ECO:0000256" key="15">
    <source>
        <dbReference type="ARBA" id="ARBA00049342"/>
    </source>
</evidence>
<evidence type="ECO:0000256" key="12">
    <source>
        <dbReference type="ARBA" id="ARBA00023004"/>
    </source>
</evidence>
<dbReference type="InterPro" id="IPR036396">
    <property type="entry name" value="Cyt_P450_sf"/>
</dbReference>
<evidence type="ECO:0000256" key="5">
    <source>
        <dbReference type="ARBA" id="ARBA00022630"/>
    </source>
</evidence>
<keyword evidence="11 16" id="KW-0560">Oxidoreductase</keyword>
<evidence type="ECO:0000313" key="20">
    <source>
        <dbReference type="Proteomes" id="UP001345013"/>
    </source>
</evidence>
<dbReference type="Gene3D" id="1.10.630.10">
    <property type="entry name" value="Cytochrome P450"/>
    <property type="match status" value="1"/>
</dbReference>
<evidence type="ECO:0000256" key="10">
    <source>
        <dbReference type="ARBA" id="ARBA00022982"/>
    </source>
</evidence>
<dbReference type="PANTHER" id="PTHR19384:SF127">
    <property type="entry name" value="BIFUNCTIONAL CYTOCHROME P450_NADPH--P450 REDUCTASE"/>
    <property type="match status" value="1"/>
</dbReference>
<dbReference type="EC" id="1.6.2.4" evidence="16"/>
<dbReference type="PROSITE" id="PS00086">
    <property type="entry name" value="CYTOCHROME_P450"/>
    <property type="match status" value="1"/>
</dbReference>
<gene>
    <name evidence="19" type="ORF">LTR24_006047</name>
</gene>
<dbReference type="InterPro" id="IPR001433">
    <property type="entry name" value="OxRdtase_FAD/NAD-bd"/>
</dbReference>
<keyword evidence="4 16" id="KW-0349">Heme</keyword>
<keyword evidence="3 16" id="KW-0813">Transport</keyword>
<evidence type="ECO:0000256" key="7">
    <source>
        <dbReference type="ARBA" id="ARBA00022723"/>
    </source>
</evidence>
<dbReference type="Gene3D" id="3.40.50.360">
    <property type="match status" value="1"/>
</dbReference>
<dbReference type="CDD" id="cd11068">
    <property type="entry name" value="CYP120A1"/>
    <property type="match status" value="1"/>
</dbReference>
<keyword evidence="9 16" id="KW-0521">NADP</keyword>
<dbReference type="InterPro" id="IPR017938">
    <property type="entry name" value="Riboflavin_synthase-like_b-brl"/>
</dbReference>
<evidence type="ECO:0000259" key="18">
    <source>
        <dbReference type="PROSITE" id="PS51384"/>
    </source>
</evidence>
<dbReference type="InterPro" id="IPR039261">
    <property type="entry name" value="FNR_nucleotide-bd"/>
</dbReference>
<dbReference type="SUPFAM" id="SSF48264">
    <property type="entry name" value="Cytochrome P450"/>
    <property type="match status" value="1"/>
</dbReference>
<dbReference type="Gene3D" id="3.40.50.80">
    <property type="entry name" value="Nucleotide-binding domain of ferredoxin-NADP reductase (FNR) module"/>
    <property type="match status" value="1"/>
</dbReference>
<dbReference type="InterPro" id="IPR001128">
    <property type="entry name" value="Cyt_P450"/>
</dbReference>
<sequence>MTTTIPQPPGYPLVGNIADVDPKDGIGSINRLAERYGEIFKLSIFGSDRYFLSSERLVNEACDETRFVKGINANLEQVRNGVGDGLFTAYHGEHNWAVAHRTLVPAFGPIGINNMYDEMYDIATQLVSKWARSDPDQSIHVTDDFTRLTLDSIALCAMDKRFNSFYHDEMHPFVDAMSEFLVESGARSKKTRLEMMLNRGPTQRYEANIALMRSVAQEVIDRRRKTPSEKKDLLNVMLFGKDPKTGERLSDDTIMNNMITFLIAGHETTSGLLSFTTYFLLKNPGALQRAQQQVDNVVGKGPVKFEHMSKLPYIEAVLKESLRLMPTAPAFAVQPKPGTTEPVLLGGEYLVSPNAILLCWLPKSQRDPAVYGEDAEEYRPERMLPDSFAKLPSAAWKPFGNGARGCIGRPFAWQEAILALALVLQNFNLRMADPSYQLKIKQTLTIKPDNFHIKVSLRPGIDPIAIEKRMYGDSGASKDDRHKASAAAVVSGNLKPMTVLYGSNSGTCEGLAQKLASIGSSQGFSATVKSLDFAIDHFPTDQPVIIITASYEGMPPDNAALFTEWLKQSDSSKFKGAKCAVFGCGHRDWVATYQKIPTFFEKELEGKGAHIILSRGETNVAAGTIFDDFDTWSDKLWSALGSRSTGVVEGLEMELSSSSRASHLRYSVQDALIIKNERLTPEGFQPEKRYVEFRLPTGTLYDVGDYLALLPINSLSVVARVLRRFQLPWDATMKLKKGSHSTIPTEVEMSVSTVLASYVELNAAATKKNVQTIASYASDDASDVSSNDAQQSVLDILETDTSLPLPFAVFLSMLPPMRIRQYSISSSPLADSSVVSITFSLAADSDPEMTTHPGVATHYLKSLQAGSTAQISIRKSPASFHPPTDPLTPIIMMCAGTGIAPFRGFVQDRAIKITSAPNKQDLAPAILIIGCRDPKTDKLHAAELDEWEKQGAVKVYYAYSRASDQSDGCKYAQDRLWRERKEVGELFLNNAKAFICGSSALGKGVAETACKMRIEARKEKRGEEIGMEEARKWWEGMRGERYAVDVFD</sequence>
<name>A0ABR0K767_9EURO</name>
<evidence type="ECO:0000256" key="13">
    <source>
        <dbReference type="ARBA" id="ARBA00023033"/>
    </source>
</evidence>
<reference evidence="19 20" key="1">
    <citation type="submission" date="2023-08" db="EMBL/GenBank/DDBJ databases">
        <title>Black Yeasts Isolated from many extreme environments.</title>
        <authorList>
            <person name="Coleine C."/>
            <person name="Stajich J.E."/>
            <person name="Selbmann L."/>
        </authorList>
    </citation>
    <scope>NUCLEOTIDE SEQUENCE [LARGE SCALE GENOMIC DNA]</scope>
    <source>
        <strain evidence="19 20">CCFEE 5885</strain>
    </source>
</reference>
<dbReference type="Pfam" id="PF00175">
    <property type="entry name" value="NAD_binding_1"/>
    <property type="match status" value="1"/>
</dbReference>
<dbReference type="InterPro" id="IPR002401">
    <property type="entry name" value="Cyt_P450_E_grp-I"/>
</dbReference>
<protein>
    <recommendedName>
        <fullName evidence="16">Bifunctional cytochrome P450/NADPH--P450 reductase</fullName>
    </recommendedName>
    <domain>
        <recommendedName>
            <fullName evidence="16">Cytochrome P450</fullName>
            <ecNumber evidence="16">1.14.14.1</ecNumber>
        </recommendedName>
    </domain>
    <domain>
        <recommendedName>
            <fullName evidence="16">NADPH--cytochrome P450 reductase</fullName>
            <ecNumber evidence="16">1.6.2.4</ecNumber>
        </recommendedName>
    </domain>
</protein>
<comment type="cofactor">
    <cofactor evidence="1 16">
        <name>heme</name>
        <dbReference type="ChEBI" id="CHEBI:30413"/>
    </cofactor>
</comment>
<feature type="domain" description="Flavodoxin-like" evidence="17">
    <location>
        <begin position="497"/>
        <end position="637"/>
    </location>
</feature>
<organism evidence="19 20">
    <name type="scientific">Lithohypha guttulata</name>
    <dbReference type="NCBI Taxonomy" id="1690604"/>
    <lineage>
        <taxon>Eukaryota</taxon>
        <taxon>Fungi</taxon>
        <taxon>Dikarya</taxon>
        <taxon>Ascomycota</taxon>
        <taxon>Pezizomycotina</taxon>
        <taxon>Eurotiomycetes</taxon>
        <taxon>Chaetothyriomycetidae</taxon>
        <taxon>Chaetothyriales</taxon>
        <taxon>Trichomeriaceae</taxon>
        <taxon>Lithohypha</taxon>
    </lineage>
</organism>
<evidence type="ECO:0000256" key="3">
    <source>
        <dbReference type="ARBA" id="ARBA00022448"/>
    </source>
</evidence>
<dbReference type="PROSITE" id="PS50902">
    <property type="entry name" value="FLAVODOXIN_LIKE"/>
    <property type="match status" value="1"/>
</dbReference>
<comment type="caution">
    <text evidence="19">The sequence shown here is derived from an EMBL/GenBank/DDBJ whole genome shotgun (WGS) entry which is preliminary data.</text>
</comment>
<dbReference type="SUPFAM" id="SSF52343">
    <property type="entry name" value="Ferredoxin reductase-like, C-terminal NADP-linked domain"/>
    <property type="match status" value="1"/>
</dbReference>
<evidence type="ECO:0000259" key="17">
    <source>
        <dbReference type="PROSITE" id="PS50902"/>
    </source>
</evidence>
<dbReference type="PRINTS" id="PR00463">
    <property type="entry name" value="EP450I"/>
</dbReference>
<dbReference type="InterPro" id="IPR017972">
    <property type="entry name" value="Cyt_P450_CS"/>
</dbReference>
<comment type="catalytic activity">
    <reaction evidence="15 16">
        <text>2 oxidized [cytochrome P450] + NADPH = 2 reduced [cytochrome P450] + NADP(+) + H(+)</text>
        <dbReference type="Rhea" id="RHEA:24040"/>
        <dbReference type="Rhea" id="RHEA-COMP:14627"/>
        <dbReference type="Rhea" id="RHEA-COMP:14628"/>
        <dbReference type="ChEBI" id="CHEBI:15378"/>
        <dbReference type="ChEBI" id="CHEBI:55376"/>
        <dbReference type="ChEBI" id="CHEBI:57783"/>
        <dbReference type="ChEBI" id="CHEBI:58349"/>
        <dbReference type="ChEBI" id="CHEBI:60344"/>
        <dbReference type="EC" id="1.6.2.4"/>
    </reaction>
</comment>
<dbReference type="EC" id="1.14.14.1" evidence="16"/>
<keyword evidence="20" id="KW-1185">Reference proteome</keyword>
<evidence type="ECO:0000256" key="2">
    <source>
        <dbReference type="ARBA" id="ARBA00010018"/>
    </source>
</evidence>
<dbReference type="InterPro" id="IPR023173">
    <property type="entry name" value="NADPH_Cyt_P450_Rdtase_alpha"/>
</dbReference>
<evidence type="ECO:0000313" key="19">
    <source>
        <dbReference type="EMBL" id="KAK5089586.1"/>
    </source>
</evidence>
<evidence type="ECO:0000256" key="9">
    <source>
        <dbReference type="ARBA" id="ARBA00022857"/>
    </source>
</evidence>
<dbReference type="PRINTS" id="PR00385">
    <property type="entry name" value="P450"/>
</dbReference>
<dbReference type="InterPro" id="IPR017927">
    <property type="entry name" value="FAD-bd_FR_type"/>
</dbReference>
<keyword evidence="7 16" id="KW-0479">Metal-binding</keyword>
<dbReference type="Pfam" id="PF00258">
    <property type="entry name" value="Flavodoxin_1"/>
    <property type="match status" value="1"/>
</dbReference>